<evidence type="ECO:0000313" key="1">
    <source>
        <dbReference type="EMBL" id="MEQ2401605.1"/>
    </source>
</evidence>
<reference evidence="1 2" key="1">
    <citation type="submission" date="2024-03" db="EMBL/GenBank/DDBJ databases">
        <title>Human intestinal bacterial collection.</title>
        <authorList>
            <person name="Pauvert C."/>
            <person name="Hitch T.C.A."/>
            <person name="Clavel T."/>
        </authorList>
    </citation>
    <scope>NUCLEOTIDE SEQUENCE [LARGE SCALE GENOMIC DNA]</scope>
    <source>
        <strain evidence="1 2">CLA-SR-H025</strain>
    </source>
</reference>
<name>A0ABV1CIA2_9FIRM</name>
<organism evidence="1 2">
    <name type="scientific">Peptoniphilus hominis</name>
    <name type="common">ex Hitch et al. 2025</name>
    <dbReference type="NCBI Taxonomy" id="3133174"/>
    <lineage>
        <taxon>Bacteria</taxon>
        <taxon>Bacillati</taxon>
        <taxon>Bacillota</taxon>
        <taxon>Tissierellia</taxon>
        <taxon>Tissierellales</taxon>
        <taxon>Peptoniphilaceae</taxon>
        <taxon>Peptoniphilus</taxon>
    </lineage>
</organism>
<protein>
    <submittedName>
        <fullName evidence="1">Uncharacterized protein</fullName>
    </submittedName>
</protein>
<proteinExistence type="predicted"/>
<comment type="caution">
    <text evidence="1">The sequence shown here is derived from an EMBL/GenBank/DDBJ whole genome shotgun (WGS) entry which is preliminary data.</text>
</comment>
<dbReference type="EMBL" id="JBBMFO010000029">
    <property type="protein sequence ID" value="MEQ2401605.1"/>
    <property type="molecule type" value="Genomic_DNA"/>
</dbReference>
<sequence length="110" mass="12417">MSNITFQKILEKYPNTTLIGNEEKYIFQKFSSYPFILNNPLIDIIAVKYIAGIIDEKTKKTIYDFPVYSFSVTFAPISPAGKIKDAILATIDCNNIIPSIDGKTIFPVFI</sequence>
<keyword evidence="2" id="KW-1185">Reference proteome</keyword>
<dbReference type="Proteomes" id="UP001447979">
    <property type="component" value="Unassembled WGS sequence"/>
</dbReference>
<gene>
    <name evidence="1" type="ORF">WMO19_08315</name>
</gene>
<evidence type="ECO:0000313" key="2">
    <source>
        <dbReference type="Proteomes" id="UP001447979"/>
    </source>
</evidence>
<accession>A0ABV1CIA2</accession>